<dbReference type="Proteomes" id="UP000272025">
    <property type="component" value="Unassembled WGS sequence"/>
</dbReference>
<dbReference type="CDD" id="cd05157">
    <property type="entry name" value="ETNK_euk"/>
    <property type="match status" value="1"/>
</dbReference>
<dbReference type="RefSeq" id="XP_028462290.1">
    <property type="nucleotide sequence ID" value="XM_028611024.1"/>
</dbReference>
<gene>
    <name evidence="4" type="ORF">SODALDRAFT_329734</name>
</gene>
<dbReference type="GeneID" id="39579502"/>
<evidence type="ECO:0000313" key="5">
    <source>
        <dbReference type="Proteomes" id="UP000272025"/>
    </source>
</evidence>
<evidence type="ECO:0000256" key="3">
    <source>
        <dbReference type="ARBA" id="ARBA00038874"/>
    </source>
</evidence>
<dbReference type="Pfam" id="PF01633">
    <property type="entry name" value="Choline_kinase"/>
    <property type="match status" value="1"/>
</dbReference>
<dbReference type="EMBL" id="ML119069">
    <property type="protein sequence ID" value="ROT34484.1"/>
    <property type="molecule type" value="Genomic_DNA"/>
</dbReference>
<keyword evidence="4" id="KW-0418">Kinase</keyword>
<sequence length="393" mass="44111">MPTSFLNRVFDKDDPRKSSLELAPFLFPGHVDLADDDLDVRALTQGTTNGLFKVSLSRRRATAATAATPVLVKVYGDGTEITIDRNKELRVHELLSENQLSSSPLVRFANGHAYQFIPGLPCSEDDIAQEKIWRGVARELARWHATLPVVESDDPQKTFTYEPSIWATAKKWLDAILSQPGRSTDSKERLREEFEYLTKKLLFNGSASDSLVLGHGDLLCGNIIVQDPSHGSAPPEIASVLFIDYEHATYCPRAFELANHFAEWAGFQCDYDLLPTKATRRAFIREYLQSHSDIITRARQPNAKGNMNATDVTDAEVDELTGQVDAFRGFPGFYWGLCALIQAETSTGSIEFDYSGYAEKRFAEYRAWRNAEEGRLSDHGHDGLPLRERMWAS</sequence>
<dbReference type="GO" id="GO:0004305">
    <property type="term" value="F:ethanolamine kinase activity"/>
    <property type="evidence" value="ECO:0007669"/>
    <property type="project" value="UniProtKB-EC"/>
</dbReference>
<evidence type="ECO:0000256" key="1">
    <source>
        <dbReference type="ARBA" id="ARBA00037883"/>
    </source>
</evidence>
<dbReference type="STRING" id="1314773.A0A3N2PJC5"/>
<dbReference type="Gene3D" id="3.30.200.20">
    <property type="entry name" value="Phosphorylase Kinase, domain 1"/>
    <property type="match status" value="1"/>
</dbReference>
<accession>A0A3N2PJC5</accession>
<dbReference type="InterPro" id="IPR011009">
    <property type="entry name" value="Kinase-like_dom_sf"/>
</dbReference>
<protein>
    <recommendedName>
        <fullName evidence="3">ethanolamine kinase</fullName>
        <ecNumber evidence="3">2.7.1.82</ecNumber>
    </recommendedName>
</protein>
<dbReference type="SUPFAM" id="SSF56112">
    <property type="entry name" value="Protein kinase-like (PK-like)"/>
    <property type="match status" value="1"/>
</dbReference>
<proteinExistence type="inferred from homology"/>
<dbReference type="OrthoDB" id="10267235at2759"/>
<dbReference type="GO" id="GO:0005737">
    <property type="term" value="C:cytoplasm"/>
    <property type="evidence" value="ECO:0007669"/>
    <property type="project" value="TreeGrafter"/>
</dbReference>
<comment type="pathway">
    <text evidence="1">Phospholipid metabolism; phosphatidylethanolamine biosynthesis; phosphatidylethanolamine from ethanolamine: step 1/3.</text>
</comment>
<dbReference type="GO" id="GO:0006646">
    <property type="term" value="P:phosphatidylethanolamine biosynthetic process"/>
    <property type="evidence" value="ECO:0007669"/>
    <property type="project" value="TreeGrafter"/>
</dbReference>
<dbReference type="PANTHER" id="PTHR22603:SF66">
    <property type="entry name" value="ETHANOLAMINE KINASE"/>
    <property type="match status" value="1"/>
</dbReference>
<evidence type="ECO:0000313" key="4">
    <source>
        <dbReference type="EMBL" id="ROT34484.1"/>
    </source>
</evidence>
<comment type="similarity">
    <text evidence="2">Belongs to the choline/ethanolamine kinase family.</text>
</comment>
<dbReference type="AlphaFoldDB" id="A0A3N2PJC5"/>
<dbReference type="PANTHER" id="PTHR22603">
    <property type="entry name" value="CHOLINE/ETHANOALAMINE KINASE"/>
    <property type="match status" value="1"/>
</dbReference>
<organism evidence="4 5">
    <name type="scientific">Sodiomyces alkalinus (strain CBS 110278 / VKM F-3762 / F11)</name>
    <name type="common">Alkaliphilic filamentous fungus</name>
    <dbReference type="NCBI Taxonomy" id="1314773"/>
    <lineage>
        <taxon>Eukaryota</taxon>
        <taxon>Fungi</taxon>
        <taxon>Dikarya</taxon>
        <taxon>Ascomycota</taxon>
        <taxon>Pezizomycotina</taxon>
        <taxon>Sordariomycetes</taxon>
        <taxon>Hypocreomycetidae</taxon>
        <taxon>Glomerellales</taxon>
        <taxon>Plectosphaerellaceae</taxon>
        <taxon>Sodiomyces</taxon>
    </lineage>
</organism>
<keyword evidence="5" id="KW-1185">Reference proteome</keyword>
<evidence type="ECO:0000256" key="2">
    <source>
        <dbReference type="ARBA" id="ARBA00038211"/>
    </source>
</evidence>
<keyword evidence="4" id="KW-0808">Transferase</keyword>
<reference evidence="4 5" key="1">
    <citation type="journal article" date="2018" name="Mol. Ecol.">
        <title>The obligate alkalophilic soda-lake fungus Sodiomyces alkalinus has shifted to a protein diet.</title>
        <authorList>
            <person name="Grum-Grzhimaylo A.A."/>
            <person name="Falkoski D.L."/>
            <person name="van den Heuvel J."/>
            <person name="Valero-Jimenez C.A."/>
            <person name="Min B."/>
            <person name="Choi I.G."/>
            <person name="Lipzen A."/>
            <person name="Daum C.G."/>
            <person name="Aanen D.K."/>
            <person name="Tsang A."/>
            <person name="Henrissat B."/>
            <person name="Bilanenko E.N."/>
            <person name="de Vries R.P."/>
            <person name="van Kan J.A.L."/>
            <person name="Grigoriev I.V."/>
            <person name="Debets A.J.M."/>
        </authorList>
    </citation>
    <scope>NUCLEOTIDE SEQUENCE [LARGE SCALE GENOMIC DNA]</scope>
    <source>
        <strain evidence="4 5">F11</strain>
    </source>
</reference>
<dbReference type="Gene3D" id="3.90.1200.10">
    <property type="match status" value="1"/>
</dbReference>
<dbReference type="EC" id="2.7.1.82" evidence="3"/>
<name>A0A3N2PJC5_SODAK</name>